<protein>
    <submittedName>
        <fullName evidence="2">Putative maleylacetoacetate isomerase protein</fullName>
    </submittedName>
</protein>
<dbReference type="InterPro" id="IPR036282">
    <property type="entry name" value="Glutathione-S-Trfase_C_sf"/>
</dbReference>
<dbReference type="EMBL" id="KB933133">
    <property type="protein sequence ID" value="EON99709.1"/>
    <property type="molecule type" value="Genomic_DNA"/>
</dbReference>
<gene>
    <name evidence="2" type="ORF">UCRPA7_4766</name>
</gene>
<dbReference type="Gene3D" id="1.20.1050.10">
    <property type="match status" value="1"/>
</dbReference>
<sequence length="125" mass="14112">MLSRARIRSLVQIIVGDVQPITNTKVQKFIRGFGYDSAKWTAEWYAVGLRAYESVIHDIARKYSVGDDVTMADACLAPAIWNCEAVGLSLDEFPTVKKVYAELMQLEAFQNSHWKAQVDCPEDLK</sequence>
<name>R8BK96_PHAM7</name>
<evidence type="ECO:0000313" key="2">
    <source>
        <dbReference type="EMBL" id="EON99709.1"/>
    </source>
</evidence>
<dbReference type="OrthoDB" id="202840at2759"/>
<dbReference type="InterPro" id="IPR010987">
    <property type="entry name" value="Glutathione-S-Trfase_C-like"/>
</dbReference>
<evidence type="ECO:0000313" key="3">
    <source>
        <dbReference type="Proteomes" id="UP000014074"/>
    </source>
</evidence>
<dbReference type="InterPro" id="IPR004046">
    <property type="entry name" value="GST_C"/>
</dbReference>
<dbReference type="PROSITE" id="PS50405">
    <property type="entry name" value="GST_CTER"/>
    <property type="match status" value="1"/>
</dbReference>
<dbReference type="SUPFAM" id="SSF47616">
    <property type="entry name" value="GST C-terminal domain-like"/>
    <property type="match status" value="1"/>
</dbReference>
<feature type="domain" description="GST C-terminal" evidence="1">
    <location>
        <begin position="1"/>
        <end position="122"/>
    </location>
</feature>
<dbReference type="GO" id="GO:0006749">
    <property type="term" value="P:glutathione metabolic process"/>
    <property type="evidence" value="ECO:0007669"/>
    <property type="project" value="TreeGrafter"/>
</dbReference>
<dbReference type="GO" id="GO:0016034">
    <property type="term" value="F:maleylacetoacetate isomerase activity"/>
    <property type="evidence" value="ECO:0007669"/>
    <property type="project" value="TreeGrafter"/>
</dbReference>
<dbReference type="HOGENOM" id="CLU_011226_20_3_1"/>
<keyword evidence="3" id="KW-1185">Reference proteome</keyword>
<proteinExistence type="predicted"/>
<dbReference type="RefSeq" id="XP_007915508.1">
    <property type="nucleotide sequence ID" value="XM_007917317.1"/>
</dbReference>
<dbReference type="PANTHER" id="PTHR42673">
    <property type="entry name" value="MALEYLACETOACETATE ISOMERASE"/>
    <property type="match status" value="1"/>
</dbReference>
<reference evidence="3" key="1">
    <citation type="journal article" date="2013" name="Genome Announc.">
        <title>Draft genome sequence of the ascomycete Phaeoacremonium aleophilum strain UCR-PA7, a causal agent of the esca disease complex in grapevines.</title>
        <authorList>
            <person name="Blanco-Ulate B."/>
            <person name="Rolshausen P."/>
            <person name="Cantu D."/>
        </authorList>
    </citation>
    <scope>NUCLEOTIDE SEQUENCE [LARGE SCALE GENOMIC DNA]</scope>
    <source>
        <strain evidence="3">UCR-PA7</strain>
    </source>
</reference>
<accession>R8BK96</accession>
<dbReference type="eggNOG" id="KOG0868">
    <property type="taxonomic scope" value="Eukaryota"/>
</dbReference>
<dbReference type="Pfam" id="PF00043">
    <property type="entry name" value="GST_C"/>
    <property type="match status" value="1"/>
</dbReference>
<dbReference type="GO" id="GO:0006559">
    <property type="term" value="P:L-phenylalanine catabolic process"/>
    <property type="evidence" value="ECO:0007669"/>
    <property type="project" value="TreeGrafter"/>
</dbReference>
<dbReference type="Proteomes" id="UP000014074">
    <property type="component" value="Unassembled WGS sequence"/>
</dbReference>
<dbReference type="AlphaFoldDB" id="R8BK96"/>
<dbReference type="GO" id="GO:0005739">
    <property type="term" value="C:mitochondrion"/>
    <property type="evidence" value="ECO:0007669"/>
    <property type="project" value="TreeGrafter"/>
</dbReference>
<dbReference type="GeneID" id="19325250"/>
<evidence type="ECO:0000259" key="1">
    <source>
        <dbReference type="PROSITE" id="PS50405"/>
    </source>
</evidence>
<dbReference type="PANTHER" id="PTHR42673:SF4">
    <property type="entry name" value="MALEYLACETOACETATE ISOMERASE"/>
    <property type="match status" value="1"/>
</dbReference>
<keyword evidence="2" id="KW-0413">Isomerase</keyword>
<dbReference type="GO" id="GO:0004364">
    <property type="term" value="F:glutathione transferase activity"/>
    <property type="evidence" value="ECO:0007669"/>
    <property type="project" value="TreeGrafter"/>
</dbReference>
<dbReference type="KEGG" id="tmn:UCRPA7_4766"/>
<organism evidence="2 3">
    <name type="scientific">Phaeoacremonium minimum (strain UCR-PA7)</name>
    <name type="common">Esca disease fungus</name>
    <name type="synonym">Togninia minima</name>
    <dbReference type="NCBI Taxonomy" id="1286976"/>
    <lineage>
        <taxon>Eukaryota</taxon>
        <taxon>Fungi</taxon>
        <taxon>Dikarya</taxon>
        <taxon>Ascomycota</taxon>
        <taxon>Pezizomycotina</taxon>
        <taxon>Sordariomycetes</taxon>
        <taxon>Sordariomycetidae</taxon>
        <taxon>Togniniales</taxon>
        <taxon>Togniniaceae</taxon>
        <taxon>Phaeoacremonium</taxon>
    </lineage>
</organism>